<dbReference type="AlphaFoldDB" id="A0A0T6AVQ8"/>
<accession>A0A0T6AVQ8</accession>
<dbReference type="CDD" id="cd00136">
    <property type="entry name" value="PDZ_canonical"/>
    <property type="match status" value="1"/>
</dbReference>
<dbReference type="SUPFAM" id="SSF50156">
    <property type="entry name" value="PDZ domain-like"/>
    <property type="match status" value="2"/>
</dbReference>
<sequence length="623" mass="69095">MRVLKERIILNKMHWFRKQGDSPRLLSLSPIRNEHQSQDGRRKQDVESSNGHNSRSRLGWPIHHNSKHNVNLYNVEGSVVLEKSDRYHKLKQGSSNEEKRNPILGKVRTTRLSCFRTSSNSSQADTSSGSSVGDNMITNKEIADCTCDMSAEQNICDTCALTIVEPIARTFCFTDKLRAMSGKYLQSSTSKFLAKLYKNQEPPLAESTSNKSASKRKNMNPKLRSFSYGALPGIEEFQKKNVDQQSEVRNKNLDDEIRLLDGDDTDSGILVTDSNCSSFDSQSENQSQQFSGCGEFGFEGGHGFEDRDKPMLPRKVSAYKSNTVLVRLVKNTPYEELGIVIAKKSPPGQGYVIAHIVEGGLAHREGSLSVGDEITNVNGIRFTNLTISEARLSLCTQSLNVDLLVSRLISVNESSNTKKEALVDYENAYVNKTLLNSKHIDGSHIDKFTSPLLKRQHYFQKNNNSKMFRRAIVSYGGQSKKIEASNVPNQIYNEQANKTKSTSNDNGDNITTNFCTLPRRPSSSVCTFQTVVLEKGPGRKSLGFSIVGGRDSPKGALGIFIKTILINGQAAEDGRLRAGDEILAVNGHVCHDISHAEAVKLFKSVKSGPIALHICRRVNNKQS</sequence>
<dbReference type="PROSITE" id="PS50106">
    <property type="entry name" value="PDZ"/>
    <property type="match status" value="2"/>
</dbReference>
<evidence type="ECO:0000313" key="3">
    <source>
        <dbReference type="EMBL" id="KRT79122.1"/>
    </source>
</evidence>
<feature type="region of interest" description="Disordered" evidence="1">
    <location>
        <begin position="24"/>
        <end position="63"/>
    </location>
</feature>
<dbReference type="SMART" id="SM00228">
    <property type="entry name" value="PDZ"/>
    <property type="match status" value="2"/>
</dbReference>
<dbReference type="Proteomes" id="UP000051574">
    <property type="component" value="Unassembled WGS sequence"/>
</dbReference>
<feature type="region of interest" description="Disordered" evidence="1">
    <location>
        <begin position="115"/>
        <end position="135"/>
    </location>
</feature>
<organism evidence="3 4">
    <name type="scientific">Oryctes borbonicus</name>
    <dbReference type="NCBI Taxonomy" id="1629725"/>
    <lineage>
        <taxon>Eukaryota</taxon>
        <taxon>Metazoa</taxon>
        <taxon>Ecdysozoa</taxon>
        <taxon>Arthropoda</taxon>
        <taxon>Hexapoda</taxon>
        <taxon>Insecta</taxon>
        <taxon>Pterygota</taxon>
        <taxon>Neoptera</taxon>
        <taxon>Endopterygota</taxon>
        <taxon>Coleoptera</taxon>
        <taxon>Polyphaga</taxon>
        <taxon>Scarabaeiformia</taxon>
        <taxon>Scarabaeidae</taxon>
        <taxon>Dynastinae</taxon>
        <taxon>Oryctes</taxon>
    </lineage>
</organism>
<evidence type="ECO:0000259" key="2">
    <source>
        <dbReference type="PROSITE" id="PS50106"/>
    </source>
</evidence>
<evidence type="ECO:0000256" key="1">
    <source>
        <dbReference type="SAM" id="MobiDB-lite"/>
    </source>
</evidence>
<dbReference type="Gene3D" id="2.30.42.10">
    <property type="match status" value="2"/>
</dbReference>
<gene>
    <name evidence="3" type="ORF">AMK59_8812</name>
</gene>
<feature type="compositionally biased region" description="Basic and acidic residues" evidence="1">
    <location>
        <begin position="32"/>
        <end position="46"/>
    </location>
</feature>
<dbReference type="InterPro" id="IPR036034">
    <property type="entry name" value="PDZ_sf"/>
</dbReference>
<dbReference type="PANTHER" id="PTHR11324">
    <property type="entry name" value="IL16-RELATED"/>
    <property type="match status" value="1"/>
</dbReference>
<feature type="domain" description="PDZ" evidence="2">
    <location>
        <begin position="530"/>
        <end position="604"/>
    </location>
</feature>
<dbReference type="PANTHER" id="PTHR11324:SF16">
    <property type="entry name" value="PDZ DOMAIN-CONTAINING PROTEIN 2"/>
    <property type="match status" value="1"/>
</dbReference>
<protein>
    <submittedName>
        <fullName evidence="3">PDZ domain-containing protein</fullName>
    </submittedName>
</protein>
<comment type="caution">
    <text evidence="3">The sequence shown here is derived from an EMBL/GenBank/DDBJ whole genome shotgun (WGS) entry which is preliminary data.</text>
</comment>
<name>A0A0T6AVQ8_9SCAR</name>
<dbReference type="CDD" id="cd06759">
    <property type="entry name" value="PDZ3_PDZD2-PDZ1_hPro-IL-16-like"/>
    <property type="match status" value="1"/>
</dbReference>
<dbReference type="Pfam" id="PF00595">
    <property type="entry name" value="PDZ"/>
    <property type="match status" value="2"/>
</dbReference>
<reference evidence="3 4" key="1">
    <citation type="submission" date="2015-09" db="EMBL/GenBank/DDBJ databases">
        <title>Draft genome of the scarab beetle Oryctes borbonicus.</title>
        <authorList>
            <person name="Meyer J.M."/>
            <person name="Markov G.V."/>
            <person name="Baskaran P."/>
            <person name="Herrmann M."/>
            <person name="Sommer R.J."/>
            <person name="Roedelsperger C."/>
        </authorList>
    </citation>
    <scope>NUCLEOTIDE SEQUENCE [LARGE SCALE GENOMIC DNA]</scope>
    <source>
        <strain evidence="3">OB123</strain>
        <tissue evidence="3">Whole animal</tissue>
    </source>
</reference>
<dbReference type="EMBL" id="LJIG01022708">
    <property type="protein sequence ID" value="KRT79122.1"/>
    <property type="molecule type" value="Genomic_DNA"/>
</dbReference>
<proteinExistence type="predicted"/>
<keyword evidence="4" id="KW-1185">Reference proteome</keyword>
<dbReference type="InterPro" id="IPR001478">
    <property type="entry name" value="PDZ"/>
</dbReference>
<evidence type="ECO:0000313" key="4">
    <source>
        <dbReference type="Proteomes" id="UP000051574"/>
    </source>
</evidence>
<dbReference type="OrthoDB" id="6022711at2759"/>
<feature type="domain" description="PDZ" evidence="2">
    <location>
        <begin position="325"/>
        <end position="409"/>
    </location>
</feature>
<feature type="compositionally biased region" description="Low complexity" evidence="1">
    <location>
        <begin position="118"/>
        <end position="131"/>
    </location>
</feature>